<sequence length="96" mass="10902">MTQNSRRRSGSRPFDVGLRKSEQEARQRRRDAAEEARNRTPEQQATFERQLLEAAALMREGASKKKLAELSRKFQQERDADAAAASESDLNGEAPR</sequence>
<feature type="compositionally biased region" description="Basic residues" evidence="1">
    <location>
        <begin position="1"/>
        <end position="10"/>
    </location>
</feature>
<protein>
    <submittedName>
        <fullName evidence="2">Uncharacterized protein</fullName>
    </submittedName>
</protein>
<comment type="caution">
    <text evidence="2">The sequence shown here is derived from an EMBL/GenBank/DDBJ whole genome shotgun (WGS) entry which is preliminary data.</text>
</comment>
<gene>
    <name evidence="2" type="ORF">BKA24_001150</name>
</gene>
<evidence type="ECO:0000313" key="2">
    <source>
        <dbReference type="EMBL" id="MBB4666441.1"/>
    </source>
</evidence>
<feature type="region of interest" description="Disordered" evidence="1">
    <location>
        <begin position="1"/>
        <end position="45"/>
    </location>
</feature>
<evidence type="ECO:0000256" key="1">
    <source>
        <dbReference type="SAM" id="MobiDB-lite"/>
    </source>
</evidence>
<feature type="region of interest" description="Disordered" evidence="1">
    <location>
        <begin position="69"/>
        <end position="96"/>
    </location>
</feature>
<dbReference type="Proteomes" id="UP000573729">
    <property type="component" value="Unassembled WGS sequence"/>
</dbReference>
<name>A0A7W7FHI6_9MICO</name>
<keyword evidence="3" id="KW-1185">Reference proteome</keyword>
<dbReference type="AlphaFoldDB" id="A0A7W7FHI6"/>
<dbReference type="EMBL" id="JACHMD010000001">
    <property type="protein sequence ID" value="MBB4666441.1"/>
    <property type="molecule type" value="Genomic_DNA"/>
</dbReference>
<evidence type="ECO:0000313" key="3">
    <source>
        <dbReference type="Proteomes" id="UP000573729"/>
    </source>
</evidence>
<feature type="compositionally biased region" description="Basic and acidic residues" evidence="1">
    <location>
        <begin position="69"/>
        <end position="81"/>
    </location>
</feature>
<feature type="compositionally biased region" description="Basic and acidic residues" evidence="1">
    <location>
        <begin position="17"/>
        <end position="40"/>
    </location>
</feature>
<accession>A0A7W7FHI6</accession>
<proteinExistence type="predicted"/>
<organism evidence="2 3">
    <name type="scientific">Microbacterium marinum</name>
    <dbReference type="NCBI Taxonomy" id="421115"/>
    <lineage>
        <taxon>Bacteria</taxon>
        <taxon>Bacillati</taxon>
        <taxon>Actinomycetota</taxon>
        <taxon>Actinomycetes</taxon>
        <taxon>Micrococcales</taxon>
        <taxon>Microbacteriaceae</taxon>
        <taxon>Microbacterium</taxon>
    </lineage>
</organism>
<dbReference type="RefSeq" id="WP_184216037.1">
    <property type="nucleotide sequence ID" value="NZ_JACHMD010000001.1"/>
</dbReference>
<reference evidence="2 3" key="1">
    <citation type="submission" date="2020-08" db="EMBL/GenBank/DDBJ databases">
        <title>Sequencing the genomes of 1000 actinobacteria strains.</title>
        <authorList>
            <person name="Klenk H.-P."/>
        </authorList>
    </citation>
    <scope>NUCLEOTIDE SEQUENCE [LARGE SCALE GENOMIC DNA]</scope>
    <source>
        <strain evidence="2 3">DSM 24947</strain>
    </source>
</reference>